<dbReference type="GeneID" id="70293870"/>
<keyword evidence="3" id="KW-1185">Reference proteome</keyword>
<dbReference type="PANTHER" id="PTHR21310:SF15">
    <property type="entry name" value="AMINOGLYCOSIDE PHOSPHOTRANSFERASE DOMAIN-CONTAINING PROTEIN"/>
    <property type="match status" value="1"/>
</dbReference>
<dbReference type="EMBL" id="MU251246">
    <property type="protein sequence ID" value="KAG9256969.1"/>
    <property type="molecule type" value="Genomic_DNA"/>
</dbReference>
<dbReference type="InterPro" id="IPR051678">
    <property type="entry name" value="AGP_Transferase"/>
</dbReference>
<dbReference type="AlphaFoldDB" id="A0A9P7ZRG4"/>
<dbReference type="RefSeq" id="XP_046120893.1">
    <property type="nucleotide sequence ID" value="XM_046262967.1"/>
</dbReference>
<dbReference type="OrthoDB" id="5404599at2759"/>
<gene>
    <name evidence="2" type="ORF">F5Z01DRAFT_647185</name>
</gene>
<dbReference type="Pfam" id="PF01636">
    <property type="entry name" value="APH"/>
    <property type="match status" value="1"/>
</dbReference>
<accession>A0A9P7ZRG4</accession>
<feature type="domain" description="Aminoglycoside phosphotransferase" evidence="1">
    <location>
        <begin position="42"/>
        <end position="220"/>
    </location>
</feature>
<protein>
    <submittedName>
        <fullName evidence="2">Kinase-like domain-containing protein</fullName>
    </submittedName>
</protein>
<organism evidence="2 3">
    <name type="scientific">Emericellopsis atlantica</name>
    <dbReference type="NCBI Taxonomy" id="2614577"/>
    <lineage>
        <taxon>Eukaryota</taxon>
        <taxon>Fungi</taxon>
        <taxon>Dikarya</taxon>
        <taxon>Ascomycota</taxon>
        <taxon>Pezizomycotina</taxon>
        <taxon>Sordariomycetes</taxon>
        <taxon>Hypocreomycetidae</taxon>
        <taxon>Hypocreales</taxon>
        <taxon>Bionectriaceae</taxon>
        <taxon>Emericellopsis</taxon>
    </lineage>
</organism>
<evidence type="ECO:0000313" key="2">
    <source>
        <dbReference type="EMBL" id="KAG9256969.1"/>
    </source>
</evidence>
<name>A0A9P7ZRG4_9HYPO</name>
<proteinExistence type="predicted"/>
<reference evidence="2" key="1">
    <citation type="journal article" date="2021" name="IMA Fungus">
        <title>Genomic characterization of three marine fungi, including Emericellopsis atlantica sp. nov. with signatures of a generalist lifestyle and marine biomass degradation.</title>
        <authorList>
            <person name="Hagestad O.C."/>
            <person name="Hou L."/>
            <person name="Andersen J.H."/>
            <person name="Hansen E.H."/>
            <person name="Altermark B."/>
            <person name="Li C."/>
            <person name="Kuhnert E."/>
            <person name="Cox R.J."/>
            <person name="Crous P.W."/>
            <person name="Spatafora J.W."/>
            <person name="Lail K."/>
            <person name="Amirebrahimi M."/>
            <person name="Lipzen A."/>
            <person name="Pangilinan J."/>
            <person name="Andreopoulos W."/>
            <person name="Hayes R.D."/>
            <person name="Ng V."/>
            <person name="Grigoriev I.V."/>
            <person name="Jackson S.A."/>
            <person name="Sutton T.D.S."/>
            <person name="Dobson A.D.W."/>
            <person name="Rama T."/>
        </authorList>
    </citation>
    <scope>NUCLEOTIDE SEQUENCE</scope>
    <source>
        <strain evidence="2">TS7</strain>
    </source>
</reference>
<dbReference type="InterPro" id="IPR002575">
    <property type="entry name" value="Aminoglycoside_PTrfase"/>
</dbReference>
<dbReference type="Gene3D" id="3.90.1200.10">
    <property type="match status" value="1"/>
</dbReference>
<dbReference type="Proteomes" id="UP000887229">
    <property type="component" value="Unassembled WGS sequence"/>
</dbReference>
<keyword evidence="2" id="KW-0808">Transferase</keyword>
<keyword evidence="2" id="KW-0418">Kinase</keyword>
<evidence type="ECO:0000313" key="3">
    <source>
        <dbReference type="Proteomes" id="UP000887229"/>
    </source>
</evidence>
<sequence length="233" mass="26223">MPPVEDDVDEDFRPRLLSKQPGVTIIELDPGMVRKYGDGVTRNEEAALRVVKEKATVPVPELHGADYFIIQGEEHGSFLMDLTEGCTLRSQWDSFGDSTKDRICREIWGIVEQLRRIPPPASFSHLFQCGADGSPSQDVLLRDLHDPPAPIETDDVLRARIYERYLHYNGGSFPENLPDHLPRSSASVFTHGELKPRNIMVDSSGGIAGILNWELAGWYPDYWELCKYSAALK</sequence>
<evidence type="ECO:0000259" key="1">
    <source>
        <dbReference type="Pfam" id="PF01636"/>
    </source>
</evidence>
<dbReference type="PANTHER" id="PTHR21310">
    <property type="entry name" value="AMINOGLYCOSIDE PHOSPHOTRANSFERASE-RELATED-RELATED"/>
    <property type="match status" value="1"/>
</dbReference>
<dbReference type="SUPFAM" id="SSF56112">
    <property type="entry name" value="Protein kinase-like (PK-like)"/>
    <property type="match status" value="1"/>
</dbReference>
<comment type="caution">
    <text evidence="2">The sequence shown here is derived from an EMBL/GenBank/DDBJ whole genome shotgun (WGS) entry which is preliminary data.</text>
</comment>
<dbReference type="GO" id="GO:0016301">
    <property type="term" value="F:kinase activity"/>
    <property type="evidence" value="ECO:0007669"/>
    <property type="project" value="UniProtKB-KW"/>
</dbReference>
<dbReference type="InterPro" id="IPR011009">
    <property type="entry name" value="Kinase-like_dom_sf"/>
</dbReference>